<dbReference type="Pfam" id="PF18603">
    <property type="entry name" value="LAL_C2"/>
    <property type="match status" value="1"/>
</dbReference>
<dbReference type="SUPFAM" id="SSF56059">
    <property type="entry name" value="Glutathione synthetase ATP-binding domain-like"/>
    <property type="match status" value="1"/>
</dbReference>
<dbReference type="GO" id="GO:0016874">
    <property type="term" value="F:ligase activity"/>
    <property type="evidence" value="ECO:0007669"/>
    <property type="project" value="UniProtKB-KW"/>
</dbReference>
<keyword evidence="4 6" id="KW-0067">ATP-binding</keyword>
<evidence type="ECO:0000313" key="9">
    <source>
        <dbReference type="Proteomes" id="UP000033111"/>
    </source>
</evidence>
<dbReference type="SUPFAM" id="SSF52440">
    <property type="entry name" value="PreATP-grasp domain"/>
    <property type="match status" value="1"/>
</dbReference>
<evidence type="ECO:0000256" key="4">
    <source>
        <dbReference type="ARBA" id="ARBA00022840"/>
    </source>
</evidence>
<dbReference type="Gene3D" id="3.40.50.20">
    <property type="match status" value="1"/>
</dbReference>
<dbReference type="PATRIC" id="fig|1434120.4.peg.689"/>
<dbReference type="Gene3D" id="3.30.470.20">
    <property type="entry name" value="ATP-grasp fold, B domain"/>
    <property type="match status" value="1"/>
</dbReference>
<dbReference type="OrthoDB" id="9299at2157"/>
<comment type="pathway">
    <text evidence="5">Purine metabolism.</text>
</comment>
<keyword evidence="9" id="KW-1185">Reference proteome</keyword>
<dbReference type="RefSeq" id="WP_048169830.1">
    <property type="nucleotide sequence ID" value="NZ_CP009506.1"/>
</dbReference>
<dbReference type="GeneID" id="24859304"/>
<dbReference type="Proteomes" id="UP000033111">
    <property type="component" value="Chromosome"/>
</dbReference>
<keyword evidence="3" id="KW-0658">Purine biosynthesis</keyword>
<accession>A0A0E3L7R9</accession>
<evidence type="ECO:0000256" key="3">
    <source>
        <dbReference type="ARBA" id="ARBA00022755"/>
    </source>
</evidence>
<proteinExistence type="predicted"/>
<dbReference type="InterPro" id="IPR052032">
    <property type="entry name" value="ATP-dep_AA_Ligase"/>
</dbReference>
<dbReference type="EC" id="2.1.2.-" evidence="8"/>
<evidence type="ECO:0000313" key="8">
    <source>
        <dbReference type="EMBL" id="AKB27251.1"/>
    </source>
</evidence>
<dbReference type="InterPro" id="IPR016185">
    <property type="entry name" value="PreATP-grasp_dom_sf"/>
</dbReference>
<dbReference type="Gene3D" id="3.30.1490.20">
    <property type="entry name" value="ATP-grasp fold, A domain"/>
    <property type="match status" value="1"/>
</dbReference>
<dbReference type="InterPro" id="IPR013815">
    <property type="entry name" value="ATP_grasp_subdomain_1"/>
</dbReference>
<dbReference type="KEGG" id="msw:MSSIT_0532"/>
<dbReference type="AlphaFoldDB" id="A0A0E3L7R9"/>
<dbReference type="PANTHER" id="PTHR43585">
    <property type="entry name" value="FUMIPYRROLE BIOSYNTHESIS PROTEIN C"/>
    <property type="match status" value="1"/>
</dbReference>
<evidence type="ECO:0000256" key="1">
    <source>
        <dbReference type="ARBA" id="ARBA00022598"/>
    </source>
</evidence>
<dbReference type="PROSITE" id="PS50975">
    <property type="entry name" value="ATP_GRASP"/>
    <property type="match status" value="1"/>
</dbReference>
<evidence type="ECO:0000256" key="6">
    <source>
        <dbReference type="PROSITE-ProRule" id="PRU00409"/>
    </source>
</evidence>
<keyword evidence="2 6" id="KW-0547">Nucleotide-binding</keyword>
<dbReference type="GO" id="GO:0016740">
    <property type="term" value="F:transferase activity"/>
    <property type="evidence" value="ECO:0007669"/>
    <property type="project" value="UniProtKB-KW"/>
</dbReference>
<organism evidence="8 9">
    <name type="scientific">Methanosarcina siciliae T4/M</name>
    <dbReference type="NCBI Taxonomy" id="1434120"/>
    <lineage>
        <taxon>Archaea</taxon>
        <taxon>Methanobacteriati</taxon>
        <taxon>Methanobacteriota</taxon>
        <taxon>Stenosarchaea group</taxon>
        <taxon>Methanomicrobia</taxon>
        <taxon>Methanosarcinales</taxon>
        <taxon>Methanosarcinaceae</taxon>
        <taxon>Methanosarcina</taxon>
    </lineage>
</organism>
<dbReference type="HOGENOM" id="CLU_029016_5_0_2"/>
<dbReference type="InterPro" id="IPR011761">
    <property type="entry name" value="ATP-grasp"/>
</dbReference>
<keyword evidence="8" id="KW-0808">Transferase</keyword>
<dbReference type="EMBL" id="CP009506">
    <property type="protein sequence ID" value="AKB27251.1"/>
    <property type="molecule type" value="Genomic_DNA"/>
</dbReference>
<keyword evidence="1" id="KW-0436">Ligase</keyword>
<name>A0A0E3L7R9_9EURY</name>
<evidence type="ECO:0000259" key="7">
    <source>
        <dbReference type="PROSITE" id="PS50975"/>
    </source>
</evidence>
<sequence>MKKIMILGGGQYSKQVFHTLADAGFVTICVDRDPQAPCGALADVFYPVDIMDLEGVCAIARSTHTDGIMAINDFGTRTASYVAGELSLAGLPIETVDAANDKGRMRDVWSKQGLAQPQYRVFKTLEELKEMTEQIGFPCVVKPTESGGGGRGVSVLRSPDDIAWAYQFAQPYVRNGRFIVEEYVEGIEMTIESFSYGGEVTILAMSDKAKPDLRTRVATSLNYPAAFSRVILKQVRNLVIAAVKAIGVQIGMAHTEVIVASDGPKLVELGARGGGGHIFHTIIEAVSGFNAPVQTARILTGMQVTIPELTDNGAVYRFFTPSRGILKGVRNLEAAALLEGILDIGLTKNIGDLVGDFENSLQRTGFVVTKGQTREAAIVVADRAESMVEFIVDPC</sequence>
<dbReference type="Pfam" id="PF02222">
    <property type="entry name" value="ATP-grasp"/>
    <property type="match status" value="1"/>
</dbReference>
<dbReference type="GO" id="GO:0046872">
    <property type="term" value="F:metal ion binding"/>
    <property type="evidence" value="ECO:0007669"/>
    <property type="project" value="InterPro"/>
</dbReference>
<feature type="domain" description="ATP-grasp" evidence="7">
    <location>
        <begin position="106"/>
        <end position="300"/>
    </location>
</feature>
<dbReference type="Pfam" id="PF22660">
    <property type="entry name" value="RS_preATP-grasp-like"/>
    <property type="match status" value="1"/>
</dbReference>
<dbReference type="SMART" id="SM01209">
    <property type="entry name" value="GARS_A"/>
    <property type="match status" value="1"/>
</dbReference>
<dbReference type="PANTHER" id="PTHR43585:SF2">
    <property type="entry name" value="ATP-GRASP ENZYME FSQD"/>
    <property type="match status" value="1"/>
</dbReference>
<protein>
    <submittedName>
        <fullName evidence="8">Phosphoribosylglycinamide formyltransferase 2</fullName>
        <ecNumber evidence="8">2.1.2.-</ecNumber>
    </submittedName>
</protein>
<dbReference type="InterPro" id="IPR003135">
    <property type="entry name" value="ATP-grasp_carboxylate-amine"/>
</dbReference>
<dbReference type="InterPro" id="IPR040570">
    <property type="entry name" value="LAL_C2"/>
</dbReference>
<dbReference type="InterPro" id="IPR054350">
    <property type="entry name" value="PurT/PurK_preATP-grasp"/>
</dbReference>
<evidence type="ECO:0000256" key="2">
    <source>
        <dbReference type="ARBA" id="ARBA00022741"/>
    </source>
</evidence>
<dbReference type="GO" id="GO:0006164">
    <property type="term" value="P:purine nucleotide biosynthetic process"/>
    <property type="evidence" value="ECO:0007669"/>
    <property type="project" value="UniProtKB-KW"/>
</dbReference>
<dbReference type="GO" id="GO:0005524">
    <property type="term" value="F:ATP binding"/>
    <property type="evidence" value="ECO:0007669"/>
    <property type="project" value="UniProtKB-UniRule"/>
</dbReference>
<reference evidence="8 9" key="1">
    <citation type="submission" date="2014-07" db="EMBL/GenBank/DDBJ databases">
        <title>Methanogenic archaea and the global carbon cycle.</title>
        <authorList>
            <person name="Henriksen J.R."/>
            <person name="Luke J."/>
            <person name="Reinhart S."/>
            <person name="Benedict M.N."/>
            <person name="Youngblut N.D."/>
            <person name="Metcalf M.E."/>
            <person name="Whitaker R.J."/>
            <person name="Metcalf W.W."/>
        </authorList>
    </citation>
    <scope>NUCLEOTIDE SEQUENCE [LARGE SCALE GENOMIC DNA]</scope>
    <source>
        <strain evidence="8 9">T4/M</strain>
    </source>
</reference>
<gene>
    <name evidence="8" type="ORF">MSSIT_0532</name>
</gene>
<evidence type="ECO:0000256" key="5">
    <source>
        <dbReference type="ARBA" id="ARBA00025704"/>
    </source>
</evidence>